<evidence type="ECO:0000313" key="4">
    <source>
        <dbReference type="EMBL" id="MED6223606.1"/>
    </source>
</evidence>
<proteinExistence type="predicted"/>
<dbReference type="InterPro" id="IPR051358">
    <property type="entry name" value="TF_AMS/ICE1/BHLH6-like"/>
</dbReference>
<evidence type="ECO:0000256" key="1">
    <source>
        <dbReference type="ARBA" id="ARBA00004123"/>
    </source>
</evidence>
<feature type="domain" description="Plant bHLH transcription factor ACT-like" evidence="3">
    <location>
        <begin position="94"/>
        <end position="162"/>
    </location>
</feature>
<dbReference type="PANTHER" id="PTHR31945:SF15">
    <property type="entry name" value="TRANSCRIPTION FACTOR BHLH61-RELATED"/>
    <property type="match status" value="1"/>
</dbReference>
<dbReference type="Proteomes" id="UP001341840">
    <property type="component" value="Unassembled WGS sequence"/>
</dbReference>
<dbReference type="InterPro" id="IPR054502">
    <property type="entry name" value="bHLH-TF_ACT-like_plant"/>
</dbReference>
<protein>
    <recommendedName>
        <fullName evidence="3">Plant bHLH transcription factor ACT-like domain-containing protein</fullName>
    </recommendedName>
</protein>
<reference evidence="4 5" key="1">
    <citation type="journal article" date="2023" name="Plants (Basel)">
        <title>Bridging the Gap: Combining Genomics and Transcriptomics Approaches to Understand Stylosanthes scabra, an Orphan Legume from the Brazilian Caatinga.</title>
        <authorList>
            <person name="Ferreira-Neto J.R.C."/>
            <person name="da Silva M.D."/>
            <person name="Binneck E."/>
            <person name="de Melo N.F."/>
            <person name="da Silva R.H."/>
            <person name="de Melo A.L.T.M."/>
            <person name="Pandolfi V."/>
            <person name="Bustamante F.O."/>
            <person name="Brasileiro-Vidal A.C."/>
            <person name="Benko-Iseppon A.M."/>
        </authorList>
    </citation>
    <scope>NUCLEOTIDE SEQUENCE [LARGE SCALE GENOMIC DNA]</scope>
    <source>
        <tissue evidence="4">Leaves</tissue>
    </source>
</reference>
<dbReference type="CDD" id="cd04873">
    <property type="entry name" value="ACT_UUR-ACR-like"/>
    <property type="match status" value="1"/>
</dbReference>
<organism evidence="4 5">
    <name type="scientific">Stylosanthes scabra</name>
    <dbReference type="NCBI Taxonomy" id="79078"/>
    <lineage>
        <taxon>Eukaryota</taxon>
        <taxon>Viridiplantae</taxon>
        <taxon>Streptophyta</taxon>
        <taxon>Embryophyta</taxon>
        <taxon>Tracheophyta</taxon>
        <taxon>Spermatophyta</taxon>
        <taxon>Magnoliopsida</taxon>
        <taxon>eudicotyledons</taxon>
        <taxon>Gunneridae</taxon>
        <taxon>Pentapetalae</taxon>
        <taxon>rosids</taxon>
        <taxon>fabids</taxon>
        <taxon>Fabales</taxon>
        <taxon>Fabaceae</taxon>
        <taxon>Papilionoideae</taxon>
        <taxon>50 kb inversion clade</taxon>
        <taxon>dalbergioids sensu lato</taxon>
        <taxon>Dalbergieae</taxon>
        <taxon>Pterocarpus clade</taxon>
        <taxon>Stylosanthes</taxon>
    </lineage>
</organism>
<evidence type="ECO:0000256" key="2">
    <source>
        <dbReference type="ARBA" id="ARBA00023242"/>
    </source>
</evidence>
<dbReference type="EMBL" id="JASCZI010272826">
    <property type="protein sequence ID" value="MED6223606.1"/>
    <property type="molecule type" value="Genomic_DNA"/>
</dbReference>
<comment type="caution">
    <text evidence="4">The sequence shown here is derived from an EMBL/GenBank/DDBJ whole genome shotgun (WGS) entry which is preliminary data.</text>
</comment>
<keyword evidence="2" id="KW-0539">Nucleus</keyword>
<comment type="subcellular location">
    <subcellularLocation>
        <location evidence="1">Nucleus</location>
    </subcellularLocation>
</comment>
<keyword evidence="5" id="KW-1185">Reference proteome</keyword>
<evidence type="ECO:0000259" key="3">
    <source>
        <dbReference type="Pfam" id="PF22754"/>
    </source>
</evidence>
<name>A0ABU6ZNU3_9FABA</name>
<evidence type="ECO:0000313" key="5">
    <source>
        <dbReference type="Proteomes" id="UP001341840"/>
    </source>
</evidence>
<gene>
    <name evidence="4" type="ORF">PIB30_075546</name>
</gene>
<dbReference type="Pfam" id="PF22754">
    <property type="entry name" value="bHLH-TF_ACT-like_plant"/>
    <property type="match status" value="1"/>
</dbReference>
<sequence length="172" mass="19508">MEVDILQYLKSLKASHQRILWLKDEEGSVSIDCLYMLRSIVPKISKVSHSPTKEDNLEEVEEGTSQQNLLGVSKELKPNEAMVRNSPKFDIERRDNNTMISICCATKPRLLLSTVNTLEVLGLEIQKCVISSFNDFSIQTSYLEVAEHRDCVDPEEIKQELFKNAGYGGKCL</sequence>
<dbReference type="PANTHER" id="PTHR31945">
    <property type="entry name" value="TRANSCRIPTION FACTOR SCREAM2-RELATED"/>
    <property type="match status" value="1"/>
</dbReference>
<accession>A0ABU6ZNU3</accession>